<dbReference type="AlphaFoldDB" id="A0A916WAM4"/>
<comment type="caution">
    <text evidence="1">The sequence shown here is derived from an EMBL/GenBank/DDBJ whole genome shotgun (WGS) entry which is preliminary data.</text>
</comment>
<keyword evidence="2" id="KW-1185">Reference proteome</keyword>
<dbReference type="RefSeq" id="WP_188821704.1">
    <property type="nucleotide sequence ID" value="NZ_BMHH01000002.1"/>
</dbReference>
<organism evidence="1 2">
    <name type="scientific">Brucella endophytica</name>
    <dbReference type="NCBI Taxonomy" id="1963359"/>
    <lineage>
        <taxon>Bacteria</taxon>
        <taxon>Pseudomonadati</taxon>
        <taxon>Pseudomonadota</taxon>
        <taxon>Alphaproteobacteria</taxon>
        <taxon>Hyphomicrobiales</taxon>
        <taxon>Brucellaceae</taxon>
        <taxon>Brucella/Ochrobactrum group</taxon>
        <taxon>Brucella</taxon>
    </lineage>
</organism>
<evidence type="ECO:0000313" key="1">
    <source>
        <dbReference type="EMBL" id="GGA83058.1"/>
    </source>
</evidence>
<dbReference type="Proteomes" id="UP000646478">
    <property type="component" value="Unassembled WGS sequence"/>
</dbReference>
<proteinExistence type="predicted"/>
<reference evidence="1" key="1">
    <citation type="journal article" date="2014" name="Int. J. Syst. Evol. Microbiol.">
        <title>Complete genome sequence of Corynebacterium casei LMG S-19264T (=DSM 44701T), isolated from a smear-ripened cheese.</title>
        <authorList>
            <consortium name="US DOE Joint Genome Institute (JGI-PGF)"/>
            <person name="Walter F."/>
            <person name="Albersmeier A."/>
            <person name="Kalinowski J."/>
            <person name="Ruckert C."/>
        </authorList>
    </citation>
    <scope>NUCLEOTIDE SEQUENCE</scope>
    <source>
        <strain evidence="1">CGMCC 1.15082</strain>
    </source>
</reference>
<name>A0A916WAM4_9HYPH</name>
<accession>A0A916WAM4</accession>
<sequence length="51" mass="5710">MAKDENFYSLELAKEARELVRAFLQIGDPEKRRKAKAYVVALADPEASKAA</sequence>
<evidence type="ECO:0000313" key="2">
    <source>
        <dbReference type="Proteomes" id="UP000646478"/>
    </source>
</evidence>
<reference evidence="1" key="2">
    <citation type="submission" date="2020-09" db="EMBL/GenBank/DDBJ databases">
        <authorList>
            <person name="Sun Q."/>
            <person name="Zhou Y."/>
        </authorList>
    </citation>
    <scope>NUCLEOTIDE SEQUENCE</scope>
    <source>
        <strain evidence="1">CGMCC 1.15082</strain>
    </source>
</reference>
<dbReference type="EMBL" id="BMHH01000002">
    <property type="protein sequence ID" value="GGA83058.1"/>
    <property type="molecule type" value="Genomic_DNA"/>
</dbReference>
<protein>
    <submittedName>
        <fullName evidence="1">Uncharacterized protein</fullName>
    </submittedName>
</protein>
<gene>
    <name evidence="1" type="ORF">GCM10011491_08120</name>
</gene>